<dbReference type="RefSeq" id="WP_180678652.1">
    <property type="nucleotide sequence ID" value="NZ_JACCKA010000063.1"/>
</dbReference>
<keyword evidence="5" id="KW-1185">Reference proteome</keyword>
<comment type="caution">
    <text evidence="4">The sequence shown here is derived from an EMBL/GenBank/DDBJ whole genome shotgun (WGS) entry which is preliminary data.</text>
</comment>
<evidence type="ECO:0000313" key="5">
    <source>
        <dbReference type="Proteomes" id="UP000578091"/>
    </source>
</evidence>
<evidence type="ECO:0000256" key="1">
    <source>
        <dbReference type="ARBA" id="ARBA00022737"/>
    </source>
</evidence>
<dbReference type="PANTHER" id="PTHR32305:SF15">
    <property type="entry name" value="PROTEIN RHSA-RELATED"/>
    <property type="match status" value="1"/>
</dbReference>
<protein>
    <submittedName>
        <fullName evidence="4">RHS repeat protein</fullName>
    </submittedName>
</protein>
<dbReference type="InterPro" id="IPR031325">
    <property type="entry name" value="RHS_repeat"/>
</dbReference>
<dbReference type="EMBL" id="JACCKA010000063">
    <property type="protein sequence ID" value="NZA26864.1"/>
    <property type="molecule type" value="Genomic_DNA"/>
</dbReference>
<keyword evidence="1" id="KW-0677">Repeat</keyword>
<reference evidence="4 5" key="1">
    <citation type="submission" date="2020-07" db="EMBL/GenBank/DDBJ databases">
        <title>Luteimonas sp. SJ-92.</title>
        <authorList>
            <person name="Huang X.-X."/>
            <person name="Xu L."/>
            <person name="Sun J.-Q."/>
        </authorList>
    </citation>
    <scope>NUCLEOTIDE SEQUENCE [LARGE SCALE GENOMIC DNA]</scope>
    <source>
        <strain evidence="4 5">SJ-92</strain>
    </source>
</reference>
<dbReference type="InterPro" id="IPR006530">
    <property type="entry name" value="YD"/>
</dbReference>
<proteinExistence type="predicted"/>
<evidence type="ECO:0000259" key="3">
    <source>
        <dbReference type="Pfam" id="PF25023"/>
    </source>
</evidence>
<dbReference type="Pfam" id="PF25023">
    <property type="entry name" value="TEN_YD-shell"/>
    <property type="match status" value="1"/>
</dbReference>
<dbReference type="PANTHER" id="PTHR32305">
    <property type="match status" value="1"/>
</dbReference>
<dbReference type="NCBIfam" id="TIGR01643">
    <property type="entry name" value="YD_repeat_2x"/>
    <property type="match status" value="1"/>
</dbReference>
<feature type="non-terminal residue" evidence="4">
    <location>
        <position position="1304"/>
    </location>
</feature>
<dbReference type="Proteomes" id="UP000578091">
    <property type="component" value="Unassembled WGS sequence"/>
</dbReference>
<feature type="chain" id="PRO_5032642066" evidence="2">
    <location>
        <begin position="38"/>
        <end position="1304"/>
    </location>
</feature>
<dbReference type="InterPro" id="IPR056823">
    <property type="entry name" value="TEN-like_YD-shell"/>
</dbReference>
<feature type="domain" description="Teneurin-like YD-shell" evidence="3">
    <location>
        <begin position="1183"/>
        <end position="1274"/>
    </location>
</feature>
<accession>A0A853JDP1</accession>
<evidence type="ECO:0000313" key="4">
    <source>
        <dbReference type="EMBL" id="NZA26864.1"/>
    </source>
</evidence>
<name>A0A853JDP1_9GAMM</name>
<organism evidence="4 5">
    <name type="scientific">Luteimonas salinisoli</name>
    <dbReference type="NCBI Taxonomy" id="2752307"/>
    <lineage>
        <taxon>Bacteria</taxon>
        <taxon>Pseudomonadati</taxon>
        <taxon>Pseudomonadota</taxon>
        <taxon>Gammaproteobacteria</taxon>
        <taxon>Lysobacterales</taxon>
        <taxon>Lysobacteraceae</taxon>
        <taxon>Luteimonas</taxon>
    </lineage>
</organism>
<dbReference type="Gene3D" id="2.180.10.10">
    <property type="entry name" value="RHS repeat-associated core"/>
    <property type="match status" value="3"/>
</dbReference>
<feature type="signal peptide" evidence="2">
    <location>
        <begin position="1"/>
        <end position="37"/>
    </location>
</feature>
<dbReference type="Pfam" id="PF05593">
    <property type="entry name" value="RHS_repeat"/>
    <property type="match status" value="1"/>
</dbReference>
<evidence type="ECO:0000256" key="2">
    <source>
        <dbReference type="SAM" id="SignalP"/>
    </source>
</evidence>
<dbReference type="InterPro" id="IPR050708">
    <property type="entry name" value="T6SS_VgrG/RHS"/>
</dbReference>
<sequence length="1304" mass="142646">MKLEATPAAGQGRTYRSGMAALWIAALLAAVAPAAQAQMNWGEEYARRLKATQAIAPLADGAFGDQVNLYNGTVSFTATDIALPGNSALPVALSRTYDTQEIASPSLIGDWDIDIPHLSAIHSTNAVGGWAPLQRCSTVAPPPAQSNGSIMFETEMFWSGTRLRAASGGGDLLAINSSPKLVRPTWSGYRWTNKDGWFFTCLPALKNGQGEGFVGHAPDGTKYYFDWLVLRNYGSIMHPHWTEPLPGSSVMHRHSARIFATRIEDRFGNWVEYDWNGDVPTRIHSNDGRSISLTYQTYGAGQRRLATATAAGRTWTYAYSGIALVSVTNPDASRWEYALDSGRLDVISYQQNPFHQLIRDDEIDCSVSHRLGTYTRVYSVTHPAGSRADFTFAPMRHGRKNVEYFCNGNAQDDPHSFRNYTASYHDVHSLVSKRITGPGLQAATYTYGYTSLAQGYVPRSPAVPANWNDLNGATPPPNYKYVTVTDPEGTERVHTFGKDYGLNEGQLFNVQVRKAGTTFRTISNVYVSQSELGSMPFPGGRGSNLVVGGDPLIDRPIKSTTTTQQGIVFTRAVNQFDAHARPVSVTRSSTLTGNPSRTDLTQYHDDLDKWVLGQPSRLTVDGVVASEATYNAASALPTLFREFGRTVQTLTYNADGTVATVRDGRNNTTTLTNWKRGIPQTIRFPATPEAANGATRSAVVNDHGWITRVTDENGFATNYAYDPMGRLSQITYPTGDSVAWNATLLSLERATASAYGLPAGHWRHTVATGNGRKVTYLDALWRPQLVREYDTGNATATQRFTRQSFDREGRVVFASYPSAGATPTTGSWTEYDALGRATSVTQDSEHGPLTTLTQYLSGFQTRVTSPKGAQTHYRYLAWDQPATDHLERIVHPEGAYTYFGRDAFGKPTYIRRRNADNSVGVTRSYVYDQHQQLCKTVEPETGATIMAYDAAGNLAWSKAGATQTATTGCNTADIPVAQRTVRSYDARNRVQALTFPDGLGNTTYSYEPDGNLAQVVVDNGGAGLVTTVYSYNRRRMLEGEAMGVGGVAWGLGYGYNANGHLASHVYPDQVAVTYAPNALGQPTRAGAYATAASYFPNGALKQFTYGNGAVHTLTQNARGLPERSRDVRSGTTLHDDSLDYDAHGNVAAISDGLAGGRGNRTMSYDGLDRLTGTTSPMFGTATYGYDVLDNLRRVRLSAGPRQRDHTYAYDAKQRLTQVTNTSGGATVMSLGYDVQGNLASRNGQGYAFDQGNRLREVAGLERYRYDGHGRRVQAFHDARDNLYSIYGQDGVLRYQADYRTRQTR</sequence>
<keyword evidence="2" id="KW-0732">Signal</keyword>
<gene>
    <name evidence="4" type="ORF">H0E84_10755</name>
</gene>